<sequence length="670" mass="75283">MALPPGITEVRPEGYFVGSSSLPDEGHIRNPMCVEGSRCYICRFPIDREKDKIVTLTPDNRVSSPFTMYHEKYYAPLYIDKSLNMSFRHCVYPYCAHRRGLAVAFHAECTRMAAHFGVALTKYRSLTDYTYQPACLDHGRRRRVVRTLVENALRKRFGKLSPELWRIVSDDDGLIRLYTIAEMSLLRKETGSSIDPSASVWVKSVNFDGVEYVSSISNSPIAGSRQAWESTSLSASPFLYISSDYLGIRQVIADPSRVKSNASYSEHWKTVRINGEMLSFTGDGLKLRELMIPAIYPLVEWPYPMTSFEIETMSLYFAGWGEGETVARMKALTFNKSGTTGYSVCWAGDEMVSLHAHQNTQDSDTQYSLWNEAPPSEYEDRSHLKWAYHPVEQGEYIQQIWIRGSEMYDTTKPLPTEGEGGLGFHLSTPWGLQTYKRPSDIALGFVTSKGRTIVAGSFPDHHGEHTSFSKHRGWLLVARTDTDDPIRIFFSPSTHGIPLIAAPAIPAGSRITPPLVQIPLSTMPRFNPLHTVHYSSASLTNVVSVIVCRSKSEKDTAVIRNFDLENRCMNETKYNKVAGLILQYASGSQASVGCFRFDWSEPPLGTGNSRGLFVGTRSGKILQIPPHVAAVGVKPPESEDEWTWRELPWKGTLEWWFSPQSLDTTIAHIA</sequence>
<reference evidence="1" key="1">
    <citation type="journal article" date="2021" name="Nat. Commun.">
        <title>Genetic determinants of endophytism in the Arabidopsis root mycobiome.</title>
        <authorList>
            <person name="Mesny F."/>
            <person name="Miyauchi S."/>
            <person name="Thiergart T."/>
            <person name="Pickel B."/>
            <person name="Atanasova L."/>
            <person name="Karlsson M."/>
            <person name="Huettel B."/>
            <person name="Barry K.W."/>
            <person name="Haridas S."/>
            <person name="Chen C."/>
            <person name="Bauer D."/>
            <person name="Andreopoulos W."/>
            <person name="Pangilinan J."/>
            <person name="LaButti K."/>
            <person name="Riley R."/>
            <person name="Lipzen A."/>
            <person name="Clum A."/>
            <person name="Drula E."/>
            <person name="Henrissat B."/>
            <person name="Kohler A."/>
            <person name="Grigoriev I.V."/>
            <person name="Martin F.M."/>
            <person name="Hacquard S."/>
        </authorList>
    </citation>
    <scope>NUCLEOTIDE SEQUENCE</scope>
    <source>
        <strain evidence="1">MPI-SDFR-AT-0068</strain>
    </source>
</reference>
<evidence type="ECO:0000313" key="1">
    <source>
        <dbReference type="EMBL" id="KAH7241523.1"/>
    </source>
</evidence>
<name>A0A8K0RVU0_9HYPO</name>
<keyword evidence="2" id="KW-1185">Reference proteome</keyword>
<comment type="caution">
    <text evidence="1">The sequence shown here is derived from an EMBL/GenBank/DDBJ whole genome shotgun (WGS) entry which is preliminary data.</text>
</comment>
<proteinExistence type="predicted"/>
<evidence type="ECO:0000313" key="2">
    <source>
        <dbReference type="Proteomes" id="UP000813427"/>
    </source>
</evidence>
<dbReference type="AlphaFoldDB" id="A0A8K0RVU0"/>
<accession>A0A8K0RVU0</accession>
<organism evidence="1 2">
    <name type="scientific">Fusarium tricinctum</name>
    <dbReference type="NCBI Taxonomy" id="61284"/>
    <lineage>
        <taxon>Eukaryota</taxon>
        <taxon>Fungi</taxon>
        <taxon>Dikarya</taxon>
        <taxon>Ascomycota</taxon>
        <taxon>Pezizomycotina</taxon>
        <taxon>Sordariomycetes</taxon>
        <taxon>Hypocreomycetidae</taxon>
        <taxon>Hypocreales</taxon>
        <taxon>Nectriaceae</taxon>
        <taxon>Fusarium</taxon>
        <taxon>Fusarium tricinctum species complex</taxon>
    </lineage>
</organism>
<gene>
    <name evidence="1" type="ORF">BKA59DRAFT_545946</name>
</gene>
<dbReference type="EMBL" id="JAGPXF010000005">
    <property type="protein sequence ID" value="KAH7241523.1"/>
    <property type="molecule type" value="Genomic_DNA"/>
</dbReference>
<protein>
    <submittedName>
        <fullName evidence="1">Uncharacterized protein</fullName>
    </submittedName>
</protein>
<dbReference type="Proteomes" id="UP000813427">
    <property type="component" value="Unassembled WGS sequence"/>
</dbReference>
<dbReference type="OrthoDB" id="5153231at2759"/>